<evidence type="ECO:0000256" key="4">
    <source>
        <dbReference type="ARBA" id="ARBA00037273"/>
    </source>
</evidence>
<proteinExistence type="inferred from homology"/>
<dbReference type="SMART" id="SM01091">
    <property type="entry name" value="CorC_HlyC"/>
    <property type="match status" value="1"/>
</dbReference>
<dbReference type="AlphaFoldDB" id="A0A380MMF9"/>
<reference evidence="8 9" key="1">
    <citation type="submission" date="2018-06" db="EMBL/GenBank/DDBJ databases">
        <authorList>
            <consortium name="Pathogen Informatics"/>
            <person name="Doyle S."/>
        </authorList>
    </citation>
    <scope>NUCLEOTIDE SEQUENCE [LARGE SCALE GENOMIC DNA]</scope>
    <source>
        <strain evidence="8 9">NCTC10717</strain>
    </source>
</reference>
<accession>A0A380MMF9</accession>
<dbReference type="GO" id="GO:0005886">
    <property type="term" value="C:plasma membrane"/>
    <property type="evidence" value="ECO:0007669"/>
    <property type="project" value="TreeGrafter"/>
</dbReference>
<feature type="domain" description="CBS" evidence="7">
    <location>
        <begin position="135"/>
        <end position="195"/>
    </location>
</feature>
<evidence type="ECO:0000313" key="8">
    <source>
        <dbReference type="EMBL" id="SUO91942.1"/>
    </source>
</evidence>
<dbReference type="GO" id="GO:0050660">
    <property type="term" value="F:flavin adenine dinucleotide binding"/>
    <property type="evidence" value="ECO:0007669"/>
    <property type="project" value="InterPro"/>
</dbReference>
<dbReference type="InterPro" id="IPR036318">
    <property type="entry name" value="FAD-bd_PCMH-like_sf"/>
</dbReference>
<dbReference type="SMART" id="SM00116">
    <property type="entry name" value="CBS"/>
    <property type="match status" value="2"/>
</dbReference>
<keyword evidence="2" id="KW-0677">Repeat</keyword>
<protein>
    <recommendedName>
        <fullName evidence="5">Magnesium and cobalt efflux protein CorC</fullName>
    </recommendedName>
</protein>
<dbReference type="CDD" id="cd04590">
    <property type="entry name" value="CBS_pair_CorC_HlyC_assoc"/>
    <property type="match status" value="1"/>
</dbReference>
<keyword evidence="3 6" id="KW-0129">CBS domain</keyword>
<dbReference type="PANTHER" id="PTHR22777:SF27">
    <property type="entry name" value="MAGNESIUM AND COBALT EFFLUX PROTEIN CORC"/>
    <property type="match status" value="1"/>
</dbReference>
<feature type="domain" description="CBS" evidence="7">
    <location>
        <begin position="70"/>
        <end position="129"/>
    </location>
</feature>
<gene>
    <name evidence="8" type="primary">corC</name>
    <name evidence="8" type="ORF">NCTC10717_00316</name>
</gene>
<dbReference type="Proteomes" id="UP000254575">
    <property type="component" value="Unassembled WGS sequence"/>
</dbReference>
<dbReference type="SUPFAM" id="SSF56176">
    <property type="entry name" value="FAD-binding/transporter-associated domain-like"/>
    <property type="match status" value="1"/>
</dbReference>
<dbReference type="InterPro" id="IPR044751">
    <property type="entry name" value="Ion_transp-like_CBS"/>
</dbReference>
<dbReference type="InterPro" id="IPR046342">
    <property type="entry name" value="CBS_dom_sf"/>
</dbReference>
<dbReference type="PROSITE" id="PS51371">
    <property type="entry name" value="CBS"/>
    <property type="match status" value="2"/>
</dbReference>
<dbReference type="EMBL" id="UHIA01000003">
    <property type="protein sequence ID" value="SUO91942.1"/>
    <property type="molecule type" value="Genomic_DNA"/>
</dbReference>
<dbReference type="InterPro" id="IPR016169">
    <property type="entry name" value="FAD-bd_PCMH_sub2"/>
</dbReference>
<evidence type="ECO:0000256" key="2">
    <source>
        <dbReference type="ARBA" id="ARBA00022737"/>
    </source>
</evidence>
<comment type="function">
    <text evidence="4">Plays a role in the transport of magnesium and cobalt ions.</text>
</comment>
<dbReference type="RefSeq" id="WP_115217626.1">
    <property type="nucleotide sequence ID" value="NZ_UHIA01000003.1"/>
</dbReference>
<dbReference type="Gene3D" id="3.30.465.10">
    <property type="match status" value="1"/>
</dbReference>
<organism evidence="8 9">
    <name type="scientific">Suttonella indologenes</name>
    <dbReference type="NCBI Taxonomy" id="13276"/>
    <lineage>
        <taxon>Bacteria</taxon>
        <taxon>Pseudomonadati</taxon>
        <taxon>Pseudomonadota</taxon>
        <taxon>Gammaproteobacteria</taxon>
        <taxon>Cardiobacteriales</taxon>
        <taxon>Cardiobacteriaceae</taxon>
        <taxon>Suttonella</taxon>
    </lineage>
</organism>
<evidence type="ECO:0000259" key="7">
    <source>
        <dbReference type="PROSITE" id="PS51371"/>
    </source>
</evidence>
<dbReference type="Gene3D" id="3.10.580.10">
    <property type="entry name" value="CBS-domain"/>
    <property type="match status" value="1"/>
</dbReference>
<dbReference type="InterPro" id="IPR005170">
    <property type="entry name" value="Transptr-assoc_dom"/>
</dbReference>
<evidence type="ECO:0000313" key="9">
    <source>
        <dbReference type="Proteomes" id="UP000254575"/>
    </source>
</evidence>
<dbReference type="OrthoDB" id="9797674at2"/>
<evidence type="ECO:0000256" key="5">
    <source>
        <dbReference type="ARBA" id="ARBA00040729"/>
    </source>
</evidence>
<dbReference type="PANTHER" id="PTHR22777">
    <property type="entry name" value="HEMOLYSIN-RELATED"/>
    <property type="match status" value="1"/>
</dbReference>
<evidence type="ECO:0000256" key="6">
    <source>
        <dbReference type="PROSITE-ProRule" id="PRU00703"/>
    </source>
</evidence>
<sequence>MSDEQSESKNGWLKKLSALLSDHSQPSNPRQHFLALLQEYRSAYPQFSDDTATMMEALLDLNSTQVRDIMIPRGQMVLIQENWSLEKVFAVIIESGHSRYPVVNEEFNQVLGILISKDLLPMLLKPEQEQNYLTVLRPATLVPESKALDAMLREFKTNRNHMAVVIDEYGNPSGLITIEDVIEEIVGEIDDEHDEIADAQYRQLADGSYHVKALMEIEQFNQCFHTKLPDDTADTIGGYIAQQFGRLPNNGETLELDEQWQISIAKANQRRILLLKLFKKCFNTQSDT</sequence>
<evidence type="ECO:0000256" key="1">
    <source>
        <dbReference type="ARBA" id="ARBA00006337"/>
    </source>
</evidence>
<keyword evidence="9" id="KW-1185">Reference proteome</keyword>
<name>A0A380MMF9_9GAMM</name>
<evidence type="ECO:0000256" key="3">
    <source>
        <dbReference type="ARBA" id="ARBA00023122"/>
    </source>
</evidence>
<dbReference type="SUPFAM" id="SSF54631">
    <property type="entry name" value="CBS-domain pair"/>
    <property type="match status" value="1"/>
</dbReference>
<dbReference type="InterPro" id="IPR000644">
    <property type="entry name" value="CBS_dom"/>
</dbReference>
<comment type="similarity">
    <text evidence="1">Belongs to the UPF0053 family.</text>
</comment>
<dbReference type="Pfam" id="PF03471">
    <property type="entry name" value="CorC_HlyC"/>
    <property type="match status" value="1"/>
</dbReference>
<dbReference type="Pfam" id="PF00571">
    <property type="entry name" value="CBS"/>
    <property type="match status" value="2"/>
</dbReference>
<dbReference type="FunFam" id="3.10.580.10:FF:000002">
    <property type="entry name" value="Magnesium/cobalt efflux protein CorC"/>
    <property type="match status" value="1"/>
</dbReference>